<dbReference type="KEGG" id="pmrn:116958356"/>
<keyword evidence="3" id="KW-1185">Reference proteome</keyword>
<dbReference type="Proteomes" id="UP001318040">
    <property type="component" value="Chromosome 76"/>
</dbReference>
<feature type="coiled-coil region" evidence="1">
    <location>
        <begin position="59"/>
        <end position="86"/>
    </location>
</feature>
<evidence type="ECO:0000313" key="4">
    <source>
        <dbReference type="RefSeq" id="XP_032836807.1"/>
    </source>
</evidence>
<evidence type="ECO:0000256" key="1">
    <source>
        <dbReference type="SAM" id="Coils"/>
    </source>
</evidence>
<dbReference type="RefSeq" id="XP_032836807.1">
    <property type="nucleotide sequence ID" value="XM_032980916.1"/>
</dbReference>
<dbReference type="GeneID" id="116958356"/>
<reference evidence="4" key="1">
    <citation type="submission" date="2025-08" db="UniProtKB">
        <authorList>
            <consortium name="RefSeq"/>
        </authorList>
    </citation>
    <scope>IDENTIFICATION</scope>
    <source>
        <tissue evidence="4">Sperm</tissue>
    </source>
</reference>
<accession>A0AAJ7UL44</accession>
<protein>
    <submittedName>
        <fullName evidence="4">SLC35A4 upstream open reading frame protein-like isoform X1</fullName>
    </submittedName>
</protein>
<feature type="region of interest" description="Disordered" evidence="2">
    <location>
        <begin position="13"/>
        <end position="50"/>
    </location>
</feature>
<sequence length="158" mass="16406">MLIYANLCAPRTFPPPPRVTPRARQEVGGGAAGSDGGREGQRGRDGDDDPGEICLCGDSLRKLRDLAELKERLRGLQQQLEESGGAAAAGGSVLSSPLLKGFALGFVFARLRVAGLAGALVGVVAGAYAAQSYELPDVGLTLASYLRRVRGDDGGPRE</sequence>
<proteinExistence type="predicted"/>
<keyword evidence="1" id="KW-0175">Coiled coil</keyword>
<feature type="compositionally biased region" description="Basic and acidic residues" evidence="2">
    <location>
        <begin position="36"/>
        <end position="45"/>
    </location>
</feature>
<organism evidence="3 4">
    <name type="scientific">Petromyzon marinus</name>
    <name type="common">Sea lamprey</name>
    <dbReference type="NCBI Taxonomy" id="7757"/>
    <lineage>
        <taxon>Eukaryota</taxon>
        <taxon>Metazoa</taxon>
        <taxon>Chordata</taxon>
        <taxon>Craniata</taxon>
        <taxon>Vertebrata</taxon>
        <taxon>Cyclostomata</taxon>
        <taxon>Hyperoartia</taxon>
        <taxon>Petromyzontiformes</taxon>
        <taxon>Petromyzontidae</taxon>
        <taxon>Petromyzon</taxon>
    </lineage>
</organism>
<evidence type="ECO:0000313" key="3">
    <source>
        <dbReference type="Proteomes" id="UP001318040"/>
    </source>
</evidence>
<evidence type="ECO:0000256" key="2">
    <source>
        <dbReference type="SAM" id="MobiDB-lite"/>
    </source>
</evidence>
<name>A0AAJ7UL44_PETMA</name>
<dbReference type="AlphaFoldDB" id="A0AAJ7UL44"/>
<gene>
    <name evidence="4" type="primary">LOC116958356</name>
</gene>